<proteinExistence type="predicted"/>
<dbReference type="Gene3D" id="1.10.10.10">
    <property type="entry name" value="Winged helix-like DNA-binding domain superfamily/Winged helix DNA-binding domain"/>
    <property type="match status" value="1"/>
</dbReference>
<comment type="caution">
    <text evidence="5">The sequence shown here is derived from an EMBL/GenBank/DDBJ whole genome shotgun (WGS) entry which is preliminary data.</text>
</comment>
<dbReference type="InterPro" id="IPR036388">
    <property type="entry name" value="WH-like_DNA-bd_sf"/>
</dbReference>
<dbReference type="InterPro" id="IPR036390">
    <property type="entry name" value="WH_DNA-bd_sf"/>
</dbReference>
<evidence type="ECO:0000313" key="6">
    <source>
        <dbReference type="Proteomes" id="UP000252707"/>
    </source>
</evidence>
<evidence type="ECO:0000256" key="1">
    <source>
        <dbReference type="ARBA" id="ARBA00023015"/>
    </source>
</evidence>
<dbReference type="SMART" id="SM00347">
    <property type="entry name" value="HTH_MARR"/>
    <property type="match status" value="1"/>
</dbReference>
<dbReference type="PANTHER" id="PTHR33164">
    <property type="entry name" value="TRANSCRIPTIONAL REGULATOR, MARR FAMILY"/>
    <property type="match status" value="1"/>
</dbReference>
<dbReference type="SUPFAM" id="SSF46785">
    <property type="entry name" value="Winged helix' DNA-binding domain"/>
    <property type="match status" value="1"/>
</dbReference>
<dbReference type="Pfam" id="PF01047">
    <property type="entry name" value="MarR"/>
    <property type="match status" value="1"/>
</dbReference>
<keyword evidence="2" id="KW-0238">DNA-binding</keyword>
<feature type="domain" description="HTH marR-type" evidence="4">
    <location>
        <begin position="6"/>
        <end position="138"/>
    </location>
</feature>
<evidence type="ECO:0000313" key="5">
    <source>
        <dbReference type="EMBL" id="RCX31897.1"/>
    </source>
</evidence>
<keyword evidence="3" id="KW-0804">Transcription</keyword>
<dbReference type="PANTHER" id="PTHR33164:SF64">
    <property type="entry name" value="TRANSCRIPTIONAL REGULATOR SLYA"/>
    <property type="match status" value="1"/>
</dbReference>
<dbReference type="PRINTS" id="PR00598">
    <property type="entry name" value="HTHMARR"/>
</dbReference>
<protein>
    <submittedName>
        <fullName evidence="5">MarR family transcriptional regulator</fullName>
    </submittedName>
</protein>
<name>A0A369CHF2_9GAMM</name>
<dbReference type="GO" id="GO:0006950">
    <property type="term" value="P:response to stress"/>
    <property type="evidence" value="ECO:0007669"/>
    <property type="project" value="TreeGrafter"/>
</dbReference>
<sequence>MPERTDSSLGFALLKTAARLRLELAQRLRPFDLTTEQYAVLVQLWEGEGVSQSTLAELLLKDKPNITRIIAKVERKGLVQRDRDPDDRRSYQVHLTPAGRELQNVVMPVVYELREQAYQGLDKTRQNELRRLLDTVFRNLN</sequence>
<evidence type="ECO:0000256" key="3">
    <source>
        <dbReference type="ARBA" id="ARBA00023163"/>
    </source>
</evidence>
<dbReference type="RefSeq" id="WP_114278731.1">
    <property type="nucleotide sequence ID" value="NZ_QPJY01000002.1"/>
</dbReference>
<dbReference type="EMBL" id="QPJY01000002">
    <property type="protein sequence ID" value="RCX31897.1"/>
    <property type="molecule type" value="Genomic_DNA"/>
</dbReference>
<dbReference type="InterPro" id="IPR039422">
    <property type="entry name" value="MarR/SlyA-like"/>
</dbReference>
<keyword evidence="6" id="KW-1185">Reference proteome</keyword>
<keyword evidence="1" id="KW-0805">Transcription regulation</keyword>
<evidence type="ECO:0000259" key="4">
    <source>
        <dbReference type="PROSITE" id="PS50995"/>
    </source>
</evidence>
<dbReference type="AlphaFoldDB" id="A0A369CHF2"/>
<gene>
    <name evidence="5" type="ORF">DFQ59_102244</name>
</gene>
<dbReference type="InterPro" id="IPR000835">
    <property type="entry name" value="HTH_MarR-typ"/>
</dbReference>
<dbReference type="GO" id="GO:0003700">
    <property type="term" value="F:DNA-binding transcription factor activity"/>
    <property type="evidence" value="ECO:0007669"/>
    <property type="project" value="InterPro"/>
</dbReference>
<evidence type="ECO:0000256" key="2">
    <source>
        <dbReference type="ARBA" id="ARBA00023125"/>
    </source>
</evidence>
<dbReference type="GO" id="GO:0003677">
    <property type="term" value="F:DNA binding"/>
    <property type="evidence" value="ECO:0007669"/>
    <property type="project" value="UniProtKB-KW"/>
</dbReference>
<accession>A0A369CHF2</accession>
<reference evidence="5 6" key="1">
    <citation type="submission" date="2018-07" db="EMBL/GenBank/DDBJ databases">
        <title>Genomic Encyclopedia of Type Strains, Phase IV (KMG-IV): sequencing the most valuable type-strain genomes for metagenomic binning, comparative biology and taxonomic classification.</title>
        <authorList>
            <person name="Goeker M."/>
        </authorList>
    </citation>
    <scope>NUCLEOTIDE SEQUENCE [LARGE SCALE GENOMIC DNA]</scope>
    <source>
        <strain evidence="5 6">DSM 26407</strain>
    </source>
</reference>
<organism evidence="5 6">
    <name type="scientific">Thioalbus denitrificans</name>
    <dbReference type="NCBI Taxonomy" id="547122"/>
    <lineage>
        <taxon>Bacteria</taxon>
        <taxon>Pseudomonadati</taxon>
        <taxon>Pseudomonadota</taxon>
        <taxon>Gammaproteobacteria</taxon>
        <taxon>Chromatiales</taxon>
        <taxon>Ectothiorhodospiraceae</taxon>
        <taxon>Thioalbus</taxon>
    </lineage>
</organism>
<dbReference type="PROSITE" id="PS50995">
    <property type="entry name" value="HTH_MARR_2"/>
    <property type="match status" value="1"/>
</dbReference>
<dbReference type="OrthoDB" id="5522755at2"/>
<dbReference type="Proteomes" id="UP000252707">
    <property type="component" value="Unassembled WGS sequence"/>
</dbReference>